<dbReference type="Proteomes" id="UP001458880">
    <property type="component" value="Unassembled WGS sequence"/>
</dbReference>
<evidence type="ECO:0000256" key="1">
    <source>
        <dbReference type="ARBA" id="ARBA00004141"/>
    </source>
</evidence>
<organism evidence="8 9">
    <name type="scientific">Popillia japonica</name>
    <name type="common">Japanese beetle</name>
    <dbReference type="NCBI Taxonomy" id="7064"/>
    <lineage>
        <taxon>Eukaryota</taxon>
        <taxon>Metazoa</taxon>
        <taxon>Ecdysozoa</taxon>
        <taxon>Arthropoda</taxon>
        <taxon>Hexapoda</taxon>
        <taxon>Insecta</taxon>
        <taxon>Pterygota</taxon>
        <taxon>Neoptera</taxon>
        <taxon>Endopterygota</taxon>
        <taxon>Coleoptera</taxon>
        <taxon>Polyphaga</taxon>
        <taxon>Scarabaeiformia</taxon>
        <taxon>Scarabaeidae</taxon>
        <taxon>Rutelinae</taxon>
        <taxon>Popillia</taxon>
    </lineage>
</organism>
<feature type="domain" description="ABC-2 type transporter transmembrane" evidence="7">
    <location>
        <begin position="5"/>
        <end position="190"/>
    </location>
</feature>
<feature type="transmembrane region" description="Helical" evidence="6">
    <location>
        <begin position="173"/>
        <end position="192"/>
    </location>
</feature>
<comment type="caution">
    <text evidence="8">The sequence shown here is derived from an EMBL/GenBank/DDBJ whole genome shotgun (WGS) entry which is preliminary data.</text>
</comment>
<keyword evidence="3 6" id="KW-0812">Transmembrane</keyword>
<dbReference type="PANTHER" id="PTHR48041:SF105">
    <property type="entry name" value="FI02074P"/>
    <property type="match status" value="1"/>
</dbReference>
<feature type="transmembrane region" description="Helical" evidence="6">
    <location>
        <begin position="75"/>
        <end position="101"/>
    </location>
</feature>
<evidence type="ECO:0000259" key="7">
    <source>
        <dbReference type="Pfam" id="PF01061"/>
    </source>
</evidence>
<dbReference type="EMBL" id="JASPKY010000523">
    <property type="protein sequence ID" value="KAK9694042.1"/>
    <property type="molecule type" value="Genomic_DNA"/>
</dbReference>
<dbReference type="GO" id="GO:0140359">
    <property type="term" value="F:ABC-type transporter activity"/>
    <property type="evidence" value="ECO:0007669"/>
    <property type="project" value="InterPro"/>
</dbReference>
<feature type="transmembrane region" description="Helical" evidence="6">
    <location>
        <begin position="6"/>
        <end position="23"/>
    </location>
</feature>
<dbReference type="InterPro" id="IPR050352">
    <property type="entry name" value="ABCG_transporters"/>
</dbReference>
<keyword evidence="9" id="KW-1185">Reference proteome</keyword>
<dbReference type="InterPro" id="IPR013525">
    <property type="entry name" value="ABC2_TM"/>
</dbReference>
<evidence type="ECO:0000256" key="4">
    <source>
        <dbReference type="ARBA" id="ARBA00022989"/>
    </source>
</evidence>
<dbReference type="GO" id="GO:0005886">
    <property type="term" value="C:plasma membrane"/>
    <property type="evidence" value="ECO:0007669"/>
    <property type="project" value="TreeGrafter"/>
</dbReference>
<dbReference type="PANTHER" id="PTHR48041">
    <property type="entry name" value="ABC TRANSPORTER G FAMILY MEMBER 28"/>
    <property type="match status" value="1"/>
</dbReference>
<name>A0AAW1IV02_POPJA</name>
<proteinExistence type="predicted"/>
<comment type="subcellular location">
    <subcellularLocation>
        <location evidence="1">Membrane</location>
        <topology evidence="1">Multi-pass membrane protein</topology>
    </subcellularLocation>
</comment>
<keyword evidence="4 6" id="KW-1133">Transmembrane helix</keyword>
<accession>A0AAW1IV02</accession>
<keyword evidence="2" id="KW-0813">Transport</keyword>
<evidence type="ECO:0000256" key="2">
    <source>
        <dbReference type="ARBA" id="ARBA00022448"/>
    </source>
</evidence>
<evidence type="ECO:0000313" key="8">
    <source>
        <dbReference type="EMBL" id="KAK9694042.1"/>
    </source>
</evidence>
<feature type="transmembrane region" description="Helical" evidence="6">
    <location>
        <begin position="35"/>
        <end position="55"/>
    </location>
</feature>
<evidence type="ECO:0000256" key="5">
    <source>
        <dbReference type="ARBA" id="ARBA00023136"/>
    </source>
</evidence>
<gene>
    <name evidence="8" type="ORF">QE152_g33788</name>
</gene>
<keyword evidence="5 6" id="KW-0472">Membrane</keyword>
<feature type="transmembrane region" description="Helical" evidence="6">
    <location>
        <begin position="113"/>
        <end position="134"/>
    </location>
</feature>
<evidence type="ECO:0000256" key="3">
    <source>
        <dbReference type="ARBA" id="ARBA00022692"/>
    </source>
</evidence>
<dbReference type="AlphaFoldDB" id="A0AAW1IV02"/>
<evidence type="ECO:0000313" key="9">
    <source>
        <dbReference type="Proteomes" id="UP001458880"/>
    </source>
</evidence>
<protein>
    <submittedName>
        <fullName evidence="8">ABC-2 type transporter</fullName>
    </submittedName>
</protein>
<dbReference type="Pfam" id="PF01061">
    <property type="entry name" value="ABC2_membrane"/>
    <property type="match status" value="1"/>
</dbReference>
<feature type="transmembrane region" description="Helical" evidence="6">
    <location>
        <begin position="140"/>
        <end position="161"/>
    </location>
</feature>
<reference evidence="8 9" key="1">
    <citation type="journal article" date="2024" name="BMC Genomics">
        <title>De novo assembly and annotation of Popillia japonica's genome with initial clues to its potential as an invasive pest.</title>
        <authorList>
            <person name="Cucini C."/>
            <person name="Boschi S."/>
            <person name="Funari R."/>
            <person name="Cardaioli E."/>
            <person name="Iannotti N."/>
            <person name="Marturano G."/>
            <person name="Paoli F."/>
            <person name="Bruttini M."/>
            <person name="Carapelli A."/>
            <person name="Frati F."/>
            <person name="Nardi F."/>
        </authorList>
    </citation>
    <scope>NUCLEOTIDE SEQUENCE [LARGE SCALE GENOMIC DNA]</scope>
    <source>
        <strain evidence="8">DMR45628</strain>
    </source>
</reference>
<sequence length="261" mass="29321">MVCEIGHHLFCAMIVGLIFYNRGSDAKYLVDNIKLYYGIIIYFMFAHGMIVALIFPAEVILLQREYFNRWYTLKAYFLSVNLAMLPVSCIGGAFFTIIVYIMTGQPLEIHRIILVLTILLLFVLASQGFGFVIGCIFNPVNGACIGSAIGMTLILLASYNMGAGEIVSPFMKILTHMSYAYHAYIGLGVTIFKNRETLDCPDIFCLFSDPEVLLEQVGMAHSAVHTSISYLLLFTAFHRILAYGFLKCRLKPDSLLYNILK</sequence>
<evidence type="ECO:0000256" key="6">
    <source>
        <dbReference type="SAM" id="Phobius"/>
    </source>
</evidence>